<evidence type="ECO:0000313" key="2">
    <source>
        <dbReference type="Proteomes" id="UP000824130"/>
    </source>
</evidence>
<dbReference type="Gene3D" id="3.40.50.1820">
    <property type="entry name" value="alpha/beta hydrolase"/>
    <property type="match status" value="1"/>
</dbReference>
<dbReference type="Pfam" id="PF00756">
    <property type="entry name" value="Esterase"/>
    <property type="match status" value="1"/>
</dbReference>
<dbReference type="InterPro" id="IPR029058">
    <property type="entry name" value="AB_hydrolase_fold"/>
</dbReference>
<dbReference type="PANTHER" id="PTHR48098:SF1">
    <property type="entry name" value="DIACYLGLYCEROL ACYLTRANSFERASE_MYCOLYLTRANSFERASE AG85A"/>
    <property type="match status" value="1"/>
</dbReference>
<dbReference type="InterPro" id="IPR050583">
    <property type="entry name" value="Mycobacterial_A85_antigen"/>
</dbReference>
<reference evidence="1" key="1">
    <citation type="submission" date="2020-10" db="EMBL/GenBank/DDBJ databases">
        <authorList>
            <person name="Gilroy R."/>
        </authorList>
    </citation>
    <scope>NUCLEOTIDE SEQUENCE</scope>
    <source>
        <strain evidence="1">ChiSjej4B22-8349</strain>
    </source>
</reference>
<dbReference type="GO" id="GO:0016747">
    <property type="term" value="F:acyltransferase activity, transferring groups other than amino-acyl groups"/>
    <property type="evidence" value="ECO:0007669"/>
    <property type="project" value="TreeGrafter"/>
</dbReference>
<protein>
    <submittedName>
        <fullName evidence="1">Esterase family protein</fullName>
    </submittedName>
</protein>
<organism evidence="1 2">
    <name type="scientific">Candidatus Allocopromorpha excrementipullorum</name>
    <dbReference type="NCBI Taxonomy" id="2840743"/>
    <lineage>
        <taxon>Bacteria</taxon>
        <taxon>Bacillati</taxon>
        <taxon>Bacillota</taxon>
        <taxon>Clostridia</taxon>
        <taxon>Eubacteriales</taxon>
        <taxon>Eubacteriaceae</taxon>
        <taxon>Eubacteriaceae incertae sedis</taxon>
        <taxon>Candidatus Allocopromorpha</taxon>
    </lineage>
</organism>
<sequence length="301" mass="33909">MSGKEEEEMKKDKLILLAAIAAVVTVCAVVPVRLSRAMVSESSGRFSIMKKQPGLGYNKPETLTYYSHITKTERHATVFLPFGYTKDKKYPVLYLFHGLNGSHRSWKNKSADVILQNLYYSSKAPEMIVVCPNSAVNRWENTRGLKPSEKRKAYDLTAKEVVENLMPVIESRYSVKKGRDNTAVAGNSMGGRNALYTAFTYSDTFGYVGAFSPAYVLERPGETGKWAPLLKSVKLPSEAQKFKLLMMCVGRSDRRCGDVAYKLHDVMSREKTEHVFYDMKGGHDDGVWQKALQDFAARIFK</sequence>
<reference evidence="1" key="2">
    <citation type="journal article" date="2021" name="PeerJ">
        <title>Extensive microbial diversity within the chicken gut microbiome revealed by metagenomics and culture.</title>
        <authorList>
            <person name="Gilroy R."/>
            <person name="Ravi A."/>
            <person name="Getino M."/>
            <person name="Pursley I."/>
            <person name="Horton D.L."/>
            <person name="Alikhan N.F."/>
            <person name="Baker D."/>
            <person name="Gharbi K."/>
            <person name="Hall N."/>
            <person name="Watson M."/>
            <person name="Adriaenssens E.M."/>
            <person name="Foster-Nyarko E."/>
            <person name="Jarju S."/>
            <person name="Secka A."/>
            <person name="Antonio M."/>
            <person name="Oren A."/>
            <person name="Chaudhuri R.R."/>
            <person name="La Ragione R."/>
            <person name="Hildebrand F."/>
            <person name="Pallen M.J."/>
        </authorList>
    </citation>
    <scope>NUCLEOTIDE SEQUENCE</scope>
    <source>
        <strain evidence="1">ChiSjej4B22-8349</strain>
    </source>
</reference>
<gene>
    <name evidence="1" type="ORF">IAD25_02065</name>
</gene>
<dbReference type="InterPro" id="IPR000801">
    <property type="entry name" value="Esterase-like"/>
</dbReference>
<dbReference type="Proteomes" id="UP000824130">
    <property type="component" value="Unassembled WGS sequence"/>
</dbReference>
<dbReference type="EMBL" id="DVOB01000047">
    <property type="protein sequence ID" value="HIU95487.1"/>
    <property type="molecule type" value="Genomic_DNA"/>
</dbReference>
<proteinExistence type="predicted"/>
<name>A0A9D1SUN2_9FIRM</name>
<evidence type="ECO:0000313" key="1">
    <source>
        <dbReference type="EMBL" id="HIU95487.1"/>
    </source>
</evidence>
<comment type="caution">
    <text evidence="1">The sequence shown here is derived from an EMBL/GenBank/DDBJ whole genome shotgun (WGS) entry which is preliminary data.</text>
</comment>
<dbReference type="PANTHER" id="PTHR48098">
    <property type="entry name" value="ENTEROCHELIN ESTERASE-RELATED"/>
    <property type="match status" value="1"/>
</dbReference>
<dbReference type="AlphaFoldDB" id="A0A9D1SUN2"/>
<dbReference type="SUPFAM" id="SSF53474">
    <property type="entry name" value="alpha/beta-Hydrolases"/>
    <property type="match status" value="1"/>
</dbReference>
<accession>A0A9D1SUN2</accession>